<evidence type="ECO:0000259" key="1">
    <source>
        <dbReference type="Pfam" id="PF07045"/>
    </source>
</evidence>
<feature type="domain" description="DUF1330" evidence="1">
    <location>
        <begin position="43"/>
        <end position="121"/>
    </location>
</feature>
<sequence length="132" mass="14291">MSEPTGKPADVGPLPLPALTDFPADQPVVMVNLLKFAEPDGLESYRRYGAAVAPFLERVGASIVYGGTSPAFVIGDEGSPWWDVILIVRYPTPSAFLEMVTSEEYNAIHVHRAQALERAELIATTHWPLAGS</sequence>
<dbReference type="InterPro" id="IPR011008">
    <property type="entry name" value="Dimeric_a/b-barrel"/>
</dbReference>
<dbReference type="PANTHER" id="PTHR40257:SF1">
    <property type="entry name" value="DUF1330 DOMAIN-CONTAINING PROTEIN"/>
    <property type="match status" value="1"/>
</dbReference>
<dbReference type="Proteomes" id="UP000515734">
    <property type="component" value="Chromosome"/>
</dbReference>
<reference evidence="2 3" key="1">
    <citation type="submission" date="2020-07" db="EMBL/GenBank/DDBJ databases">
        <title>Complete genome sequence of Mycolicibacterium litorale like strain isolated from cardiac implantable electronic device infection.</title>
        <authorList>
            <person name="Fukano H."/>
            <person name="Miyama H."/>
            <person name="Hoshino Y."/>
        </authorList>
    </citation>
    <scope>NUCLEOTIDE SEQUENCE [LARGE SCALE GENOMIC DNA]</scope>
    <source>
        <strain evidence="2 3">NIIDNTM18</strain>
    </source>
</reference>
<dbReference type="RefSeq" id="WP_185292695.1">
    <property type="nucleotide sequence ID" value="NZ_AP023287.1"/>
</dbReference>
<organism evidence="2 3">
    <name type="scientific">Mycolicibacterium litorale</name>
    <dbReference type="NCBI Taxonomy" id="758802"/>
    <lineage>
        <taxon>Bacteria</taxon>
        <taxon>Bacillati</taxon>
        <taxon>Actinomycetota</taxon>
        <taxon>Actinomycetes</taxon>
        <taxon>Mycobacteriales</taxon>
        <taxon>Mycobacteriaceae</taxon>
        <taxon>Mycolicibacterium</taxon>
    </lineage>
</organism>
<dbReference type="PANTHER" id="PTHR40257">
    <property type="match status" value="1"/>
</dbReference>
<evidence type="ECO:0000313" key="3">
    <source>
        <dbReference type="Proteomes" id="UP000515734"/>
    </source>
</evidence>
<dbReference type="SUPFAM" id="SSF54909">
    <property type="entry name" value="Dimeric alpha+beta barrel"/>
    <property type="match status" value="1"/>
</dbReference>
<dbReference type="EMBL" id="AP023287">
    <property type="protein sequence ID" value="BCI54902.1"/>
    <property type="molecule type" value="Genomic_DNA"/>
</dbReference>
<dbReference type="AlphaFoldDB" id="A0A6S6P9V4"/>
<protein>
    <submittedName>
        <fullName evidence="2">DUF1330 domain-containing protein</fullName>
    </submittedName>
</protein>
<dbReference type="Gene3D" id="3.30.70.100">
    <property type="match status" value="1"/>
</dbReference>
<dbReference type="InterPro" id="IPR010753">
    <property type="entry name" value="DUF1330"/>
</dbReference>
<gene>
    <name evidence="2" type="ORF">NIIDNTM18_41800</name>
</gene>
<evidence type="ECO:0000313" key="2">
    <source>
        <dbReference type="EMBL" id="BCI54902.1"/>
    </source>
</evidence>
<proteinExistence type="predicted"/>
<dbReference type="Pfam" id="PF07045">
    <property type="entry name" value="DUF1330"/>
    <property type="match status" value="1"/>
</dbReference>
<name>A0A6S6P9V4_9MYCO</name>
<accession>A0A6S6P9V4</accession>